<sequence>MGTVAKTGTGAFDPSAGQFIRCMPVDGRTTHIQVQFKQLRVVTHDPVALQPGNARLRPSDVTEEDVELHAEVQRGIEHSKKSNIPSYAEYILGHVTGEQVGVLPPMHLWTERELSIHQFPDQDGVVQHFLCVPHGLNLIAIDGETQLASHYHLQRDPTLGQEVKERLAAAQLSAVVHDARPALEARKFFYDLNVLGVKVNTTIALAMDTTDPLMGIVGRLSEDVPFFRGKVERISRQIKKNSLKVIKVQDLRQVVVNMVHGIAGVQYGAKPAPVDKVALDELETVAREWLTAYTEAFGAELTDRETCVAGTGTVLAAVGALGQSLLDAPAEERPGRRDALIASLAQIDWRKGDHWLGTVLTQTPKGNYTINGPKQSAYAVHAALSHDGTAAYRRVRHQPEPTSAPEEPAGESAA</sequence>
<dbReference type="Proteomes" id="UP000481109">
    <property type="component" value="Unassembled WGS sequence"/>
</dbReference>
<feature type="compositionally biased region" description="Low complexity" evidence="1">
    <location>
        <begin position="400"/>
        <end position="414"/>
    </location>
</feature>
<evidence type="ECO:0000256" key="1">
    <source>
        <dbReference type="SAM" id="MobiDB-lite"/>
    </source>
</evidence>
<feature type="region of interest" description="Disordered" evidence="1">
    <location>
        <begin position="393"/>
        <end position="414"/>
    </location>
</feature>
<comment type="caution">
    <text evidence="2">The sequence shown here is derived from an EMBL/GenBank/DDBJ whole genome shotgun (WGS) entry which is preliminary data.</text>
</comment>
<dbReference type="Pfam" id="PF14072">
    <property type="entry name" value="DndB"/>
    <property type="match status" value="1"/>
</dbReference>
<proteinExistence type="predicted"/>
<dbReference type="InterPro" id="IPR017642">
    <property type="entry name" value="DNA_S_mod_DndB"/>
</dbReference>
<reference evidence="2 3" key="1">
    <citation type="submission" date="2020-02" db="EMBL/GenBank/DDBJ databases">
        <title>Whole-genome analyses of novel actinobacteria.</title>
        <authorList>
            <person name="Sahin N."/>
            <person name="Tokatli A."/>
        </authorList>
    </citation>
    <scope>NUCLEOTIDE SEQUENCE [LARGE SCALE GENOMIC DNA]</scope>
    <source>
        <strain evidence="2 3">YC504</strain>
    </source>
</reference>
<accession>A0A6G4XRF6</accession>
<keyword evidence="3" id="KW-1185">Reference proteome</keyword>
<organism evidence="2 3">
    <name type="scientific">Streptomyces mesophilus</name>
    <dbReference type="NCBI Taxonomy" id="1775132"/>
    <lineage>
        <taxon>Bacteria</taxon>
        <taxon>Bacillati</taxon>
        <taxon>Actinomycetota</taxon>
        <taxon>Actinomycetes</taxon>
        <taxon>Kitasatosporales</taxon>
        <taxon>Streptomycetaceae</taxon>
        <taxon>Streptomyces</taxon>
    </lineage>
</organism>
<dbReference type="AlphaFoldDB" id="A0A6G4XRF6"/>
<name>A0A6G4XRF6_9ACTN</name>
<gene>
    <name evidence="2" type="ORF">G6045_31475</name>
</gene>
<evidence type="ECO:0000313" key="2">
    <source>
        <dbReference type="EMBL" id="NGO80145.1"/>
    </source>
</evidence>
<dbReference type="EMBL" id="JAAKZW010000195">
    <property type="protein sequence ID" value="NGO80145.1"/>
    <property type="molecule type" value="Genomic_DNA"/>
</dbReference>
<protein>
    <recommendedName>
        <fullName evidence="4">DGQHR domain-containing protein</fullName>
    </recommendedName>
</protein>
<evidence type="ECO:0000313" key="3">
    <source>
        <dbReference type="Proteomes" id="UP000481109"/>
    </source>
</evidence>
<dbReference type="RefSeq" id="WP_165335573.1">
    <property type="nucleotide sequence ID" value="NZ_JAAKZW010000195.1"/>
</dbReference>
<evidence type="ECO:0008006" key="4">
    <source>
        <dbReference type="Google" id="ProtNLM"/>
    </source>
</evidence>